<dbReference type="OMA" id="HFHLHEI"/>
<evidence type="ECO:0000313" key="4">
    <source>
        <dbReference type="Proteomes" id="UP000619545"/>
    </source>
</evidence>
<keyword evidence="2" id="KW-0456">Lyase</keyword>
<accession>A0A832WA51</accession>
<comment type="caution">
    <text evidence="3">The sequence shown here is derived from an EMBL/GenBank/DDBJ whole genome shotgun (WGS) entry which is preliminary data.</text>
</comment>
<dbReference type="HAMAP" id="MF_01074">
    <property type="entry name" value="LarC"/>
    <property type="match status" value="1"/>
</dbReference>
<evidence type="ECO:0000256" key="2">
    <source>
        <dbReference type="HAMAP-Rule" id="MF_01074"/>
    </source>
</evidence>
<dbReference type="PANTHER" id="PTHR36566:SF1">
    <property type="entry name" value="PYRIDINIUM-3,5-BISTHIOCARBOXYLIC ACID MONONUCLEOTIDE NICKEL INSERTION PROTEIN"/>
    <property type="match status" value="1"/>
</dbReference>
<proteinExistence type="inferred from homology"/>
<dbReference type="Gene3D" id="3.30.70.1380">
    <property type="entry name" value="Transcriptional regulatory protein pf0864 domain like"/>
    <property type="match status" value="1"/>
</dbReference>
<dbReference type="NCBIfam" id="TIGR00299">
    <property type="entry name" value="nickel pincer cofactor biosynthesis protein LarC"/>
    <property type="match status" value="1"/>
</dbReference>
<evidence type="ECO:0000313" key="3">
    <source>
        <dbReference type="EMBL" id="HII69738.1"/>
    </source>
</evidence>
<reference evidence="3" key="1">
    <citation type="journal article" date="2020" name="bioRxiv">
        <title>A rank-normalized archaeal taxonomy based on genome phylogeny resolves widespread incomplete and uneven classifications.</title>
        <authorList>
            <person name="Rinke C."/>
            <person name="Chuvochina M."/>
            <person name="Mussig A.J."/>
            <person name="Chaumeil P.-A."/>
            <person name="Waite D.W."/>
            <person name="Whitman W.B."/>
            <person name="Parks D.H."/>
            <person name="Hugenholtz P."/>
        </authorList>
    </citation>
    <scope>NUCLEOTIDE SEQUENCE</scope>
    <source>
        <strain evidence="3">UBA8853</strain>
    </source>
</reference>
<evidence type="ECO:0000256" key="1">
    <source>
        <dbReference type="ARBA" id="ARBA00022596"/>
    </source>
</evidence>
<name>A0A832WA51_9EURY</name>
<dbReference type="EMBL" id="DUJS01000001">
    <property type="protein sequence ID" value="HII69738.1"/>
    <property type="molecule type" value="Genomic_DNA"/>
</dbReference>
<dbReference type="AlphaFoldDB" id="A0A832WA51"/>
<dbReference type="GO" id="GO:0016151">
    <property type="term" value="F:nickel cation binding"/>
    <property type="evidence" value="ECO:0007669"/>
    <property type="project" value="UniProtKB-UniRule"/>
</dbReference>
<dbReference type="GeneID" id="1477206"/>
<keyword evidence="1 2" id="KW-0533">Nickel</keyword>
<dbReference type="PANTHER" id="PTHR36566">
    <property type="entry name" value="NICKEL INSERTION PROTEIN-RELATED"/>
    <property type="match status" value="1"/>
</dbReference>
<protein>
    <recommendedName>
        <fullName evidence="2">Putative nickel insertion protein</fullName>
    </recommendedName>
</protein>
<dbReference type="Pfam" id="PF01969">
    <property type="entry name" value="Ni_insertion"/>
    <property type="match status" value="1"/>
</dbReference>
<dbReference type="Proteomes" id="UP000619545">
    <property type="component" value="Unassembled WGS sequence"/>
</dbReference>
<dbReference type="SMR" id="A0A832WA51"/>
<comment type="similarity">
    <text evidence="2">Belongs to the LarC family.</text>
</comment>
<sequence length="395" mass="43478">MILTLDPQVAGASGDMVLGALIAVGADPNRLEEVVHEVSSLGHEVDVHVHEIQKRGIRAVRVEVDAEGDLRDPDELREAVKTVAENVLEDRWRELPELALKYLLRAEERVHGDLCHLHELGSSDTVVDLVGTAALLEDLNPKASEVLPPNVGSGTVETEHGRLPVPAPAVVEVLSEWDVGIVREGEGELLTPTGAALLRTIDELLPDPPPPYRVKRQGFGAGTKDLPDRPNVLRALICEPGGSGEHVRIVETSVDDVDGEAVGELIEAVLQLEGVHDVEVLHGFGKKGRPRFVIRVVTEDRPGIEREVFRELFRWTGTLGARVYRCTRVTADRRIVDVDGIRVKVSRFEDVHHAKPEWEDVRRKVDRESAPLTRARLVGDLRKRYEGDGEDGAGD</sequence>
<organism evidence="3 4">
    <name type="scientific">Methanopyrus kandleri</name>
    <dbReference type="NCBI Taxonomy" id="2320"/>
    <lineage>
        <taxon>Archaea</taxon>
        <taxon>Methanobacteriati</taxon>
        <taxon>Methanobacteriota</taxon>
        <taxon>Methanomada group</taxon>
        <taxon>Methanopyri</taxon>
        <taxon>Methanopyrales</taxon>
        <taxon>Methanopyraceae</taxon>
        <taxon>Methanopyrus</taxon>
    </lineage>
</organism>
<dbReference type="InterPro" id="IPR002822">
    <property type="entry name" value="Ni_insertion"/>
</dbReference>
<dbReference type="GO" id="GO:0016829">
    <property type="term" value="F:lyase activity"/>
    <property type="evidence" value="ECO:0007669"/>
    <property type="project" value="UniProtKB-UniRule"/>
</dbReference>
<gene>
    <name evidence="3" type="primary">larC</name>
    <name evidence="3" type="ORF">HA336_00715</name>
</gene>
<dbReference type="RefSeq" id="WP_011019473.1">
    <property type="nucleotide sequence ID" value="NZ_DUJS01000001.1"/>
</dbReference>